<comment type="caution">
    <text evidence="2">The sequence shown here is derived from an EMBL/GenBank/DDBJ whole genome shotgun (WGS) entry which is preliminary data.</text>
</comment>
<evidence type="ECO:0000256" key="1">
    <source>
        <dbReference type="SAM" id="MobiDB-lite"/>
    </source>
</evidence>
<proteinExistence type="predicted"/>
<feature type="region of interest" description="Disordered" evidence="1">
    <location>
        <begin position="45"/>
        <end position="75"/>
    </location>
</feature>
<dbReference type="Proteomes" id="UP000092555">
    <property type="component" value="Unassembled WGS sequence"/>
</dbReference>
<dbReference type="RefSeq" id="XP_018711800.1">
    <property type="nucleotide sequence ID" value="XM_018854757.1"/>
</dbReference>
<reference evidence="2 3" key="1">
    <citation type="submission" date="2016-05" db="EMBL/GenBank/DDBJ databases">
        <title>Comparative genomics of biotechnologically important yeasts.</title>
        <authorList>
            <consortium name="DOE Joint Genome Institute"/>
            <person name="Riley R."/>
            <person name="Haridas S."/>
            <person name="Wolfe K.H."/>
            <person name="Lopes M.R."/>
            <person name="Hittinger C.T."/>
            <person name="Goker M."/>
            <person name="Salamov A."/>
            <person name="Wisecaver J."/>
            <person name="Long T.M."/>
            <person name="Aerts A.L."/>
            <person name="Barry K."/>
            <person name="Choi C."/>
            <person name="Clum A."/>
            <person name="Coughlan A.Y."/>
            <person name="Deshpande S."/>
            <person name="Douglass A.P."/>
            <person name="Hanson S.J."/>
            <person name="Klenk H.-P."/>
            <person name="LaButti K."/>
            <person name="Lapidus A."/>
            <person name="Lindquist E."/>
            <person name="Lipzen A."/>
            <person name="Meier-kolthoff J.P."/>
            <person name="Ohm R.A."/>
            <person name="Otillar R.P."/>
            <person name="Pangilinan J."/>
            <person name="Peng Y."/>
            <person name="Rokas A."/>
            <person name="Rosa C.A."/>
            <person name="Scheuner C."/>
            <person name="Sibirny A.A."/>
            <person name="Slot J.C."/>
            <person name="Stielow J.B."/>
            <person name="Sun H."/>
            <person name="Kurtzman C.P."/>
            <person name="Blackwell M."/>
            <person name="Grigoriev I.V."/>
            <person name="Jeffries T.W."/>
        </authorList>
    </citation>
    <scope>NUCLEOTIDE SEQUENCE [LARGE SCALE GENOMIC DNA]</scope>
    <source>
        <strain evidence="2 3">NRRL YB-4993</strain>
    </source>
</reference>
<organism evidence="2 3">
    <name type="scientific">Metschnikowia bicuspidata var. bicuspidata NRRL YB-4993</name>
    <dbReference type="NCBI Taxonomy" id="869754"/>
    <lineage>
        <taxon>Eukaryota</taxon>
        <taxon>Fungi</taxon>
        <taxon>Dikarya</taxon>
        <taxon>Ascomycota</taxon>
        <taxon>Saccharomycotina</taxon>
        <taxon>Pichiomycetes</taxon>
        <taxon>Metschnikowiaceae</taxon>
        <taxon>Metschnikowia</taxon>
    </lineage>
</organism>
<name>A0A1A0HBC5_9ASCO</name>
<keyword evidence="3" id="KW-1185">Reference proteome</keyword>
<dbReference type="GeneID" id="30027733"/>
<gene>
    <name evidence="2" type="ORF">METBIDRAFT_179547</name>
</gene>
<dbReference type="AlphaFoldDB" id="A0A1A0HBC5"/>
<evidence type="ECO:0000313" key="3">
    <source>
        <dbReference type="Proteomes" id="UP000092555"/>
    </source>
</evidence>
<sequence>MRFKDMSDDYMELDWEKEKARAWTRKEISACGCAVAPWVATAHSAPIPAGSTARQQETRGPGHVQGRSHTSEHHREPGGICICLFYPATAGDGRSRRWRQDRPDAVGGFAPSRYSLPTANIIMVPGLAHSERLYS</sequence>
<protein>
    <submittedName>
        <fullName evidence="2">Uncharacterized protein</fullName>
    </submittedName>
</protein>
<evidence type="ECO:0000313" key="2">
    <source>
        <dbReference type="EMBL" id="OBA21290.1"/>
    </source>
</evidence>
<accession>A0A1A0HBC5</accession>
<dbReference type="EMBL" id="LXTC01000003">
    <property type="protein sequence ID" value="OBA21290.1"/>
    <property type="molecule type" value="Genomic_DNA"/>
</dbReference>